<dbReference type="SMART" id="SM00980">
    <property type="entry name" value="THAP"/>
    <property type="match status" value="1"/>
</dbReference>
<dbReference type="PANTHER" id="PTHR46600">
    <property type="entry name" value="THAP DOMAIN-CONTAINING"/>
    <property type="match status" value="1"/>
</dbReference>
<dbReference type="Gene3D" id="6.20.210.20">
    <property type="entry name" value="THAP domain"/>
    <property type="match status" value="1"/>
</dbReference>
<dbReference type="InterPro" id="IPR038441">
    <property type="entry name" value="THAP_Znf_sf"/>
</dbReference>
<dbReference type="GO" id="GO:0008270">
    <property type="term" value="F:zinc ion binding"/>
    <property type="evidence" value="ECO:0007669"/>
    <property type="project" value="UniProtKB-KW"/>
</dbReference>
<dbReference type="GO" id="GO:0043565">
    <property type="term" value="F:sequence-specific DNA binding"/>
    <property type="evidence" value="ECO:0007669"/>
    <property type="project" value="InterPro"/>
</dbReference>
<dbReference type="PROSITE" id="PS50950">
    <property type="entry name" value="ZF_THAP"/>
    <property type="match status" value="1"/>
</dbReference>
<dbReference type="SUPFAM" id="SSF57716">
    <property type="entry name" value="Glucocorticoid receptor-like (DNA-binding domain)"/>
    <property type="match status" value="1"/>
</dbReference>
<keyword evidence="1" id="KW-0479">Metal-binding</keyword>
<name>A0A2A4K503_HELVI</name>
<accession>A0A2A4K503</accession>
<dbReference type="PANTHER" id="PTHR46600:SF11">
    <property type="entry name" value="THAP DOMAIN-CONTAINING PROTEIN 10"/>
    <property type="match status" value="1"/>
</dbReference>
<evidence type="ECO:0000256" key="2">
    <source>
        <dbReference type="ARBA" id="ARBA00022771"/>
    </source>
</evidence>
<keyword evidence="3" id="KW-0862">Zinc</keyword>
<evidence type="ECO:0000259" key="6">
    <source>
        <dbReference type="PROSITE" id="PS50950"/>
    </source>
</evidence>
<gene>
    <name evidence="7" type="ORF">B5V51_3216</name>
</gene>
<organism evidence="7">
    <name type="scientific">Heliothis virescens</name>
    <name type="common">Tobacco budworm moth</name>
    <dbReference type="NCBI Taxonomy" id="7102"/>
    <lineage>
        <taxon>Eukaryota</taxon>
        <taxon>Metazoa</taxon>
        <taxon>Ecdysozoa</taxon>
        <taxon>Arthropoda</taxon>
        <taxon>Hexapoda</taxon>
        <taxon>Insecta</taxon>
        <taxon>Pterygota</taxon>
        <taxon>Neoptera</taxon>
        <taxon>Endopterygota</taxon>
        <taxon>Lepidoptera</taxon>
        <taxon>Glossata</taxon>
        <taxon>Ditrysia</taxon>
        <taxon>Noctuoidea</taxon>
        <taxon>Noctuidae</taxon>
        <taxon>Heliothinae</taxon>
        <taxon>Heliothis</taxon>
    </lineage>
</organism>
<dbReference type="AlphaFoldDB" id="A0A2A4K503"/>
<dbReference type="InterPro" id="IPR006612">
    <property type="entry name" value="THAP_Znf"/>
</dbReference>
<evidence type="ECO:0000256" key="3">
    <source>
        <dbReference type="ARBA" id="ARBA00022833"/>
    </source>
</evidence>
<evidence type="ECO:0000313" key="7">
    <source>
        <dbReference type="EMBL" id="PCG78740.1"/>
    </source>
</evidence>
<keyword evidence="4 5" id="KW-0238">DNA-binding</keyword>
<keyword evidence="2 5" id="KW-0863">Zinc-finger</keyword>
<reference evidence="7" key="1">
    <citation type="submission" date="2017-09" db="EMBL/GenBank/DDBJ databases">
        <title>Contemporary evolution of a Lepidopteran species, Heliothis virescens, in response to modern agricultural practices.</title>
        <authorList>
            <person name="Fritz M.L."/>
            <person name="Deyonke A.M."/>
            <person name="Papanicolaou A."/>
            <person name="Micinski S."/>
            <person name="Westbrook J."/>
            <person name="Gould F."/>
        </authorList>
    </citation>
    <scope>NUCLEOTIDE SEQUENCE [LARGE SCALE GENOMIC DNA]</scope>
    <source>
        <strain evidence="7">HvINT-</strain>
        <tissue evidence="7">Whole body</tissue>
    </source>
</reference>
<dbReference type="Pfam" id="PF05485">
    <property type="entry name" value="THAP"/>
    <property type="match status" value="1"/>
</dbReference>
<proteinExistence type="predicted"/>
<dbReference type="InterPro" id="IPR026516">
    <property type="entry name" value="THAP1/10"/>
</dbReference>
<protein>
    <recommendedName>
        <fullName evidence="6">THAP-type domain-containing protein</fullName>
    </recommendedName>
</protein>
<evidence type="ECO:0000256" key="5">
    <source>
        <dbReference type="PROSITE-ProRule" id="PRU00309"/>
    </source>
</evidence>
<evidence type="ECO:0000256" key="4">
    <source>
        <dbReference type="ARBA" id="ARBA00023125"/>
    </source>
</evidence>
<dbReference type="SMART" id="SM00692">
    <property type="entry name" value="DM3"/>
    <property type="match status" value="1"/>
</dbReference>
<evidence type="ECO:0000256" key="1">
    <source>
        <dbReference type="ARBA" id="ARBA00022723"/>
    </source>
</evidence>
<feature type="domain" description="THAP-type" evidence="6">
    <location>
        <begin position="1"/>
        <end position="83"/>
    </location>
</feature>
<comment type="caution">
    <text evidence="7">The sequence shown here is derived from an EMBL/GenBank/DDBJ whole genome shotgun (WGS) entry which is preliminary data.</text>
</comment>
<sequence length="269" mass="30187">MPGAYCAVFGCLNSAVLNPELSFFRLPTNNQRRALWLHLISREELQDRNPNSFAVCEVHFDPRAIIGGNSRKVLRTLTVPTRNLPTKDSLQKETQTEIRTTVNKFAQTDFYVLKLESSAQTPNYLQNSLPCVKKLKDELTACKKQTKSANASNLTKDTFHKLCDKYLTKPLAEIVKAQTKLKFHGKGNRYSPKYKQFCINLYIRCSLSSVLTGKECFPNVATFGRQRACSSNLYACGLVYTSVQITGASSLPPECSNIRETLFASQHGT</sequence>
<dbReference type="EMBL" id="NWSH01000176">
    <property type="protein sequence ID" value="PCG78740.1"/>
    <property type="molecule type" value="Genomic_DNA"/>
</dbReference>